<dbReference type="AlphaFoldDB" id="A0A5M3X867"/>
<gene>
    <name evidence="1" type="ORF">Amac_093190</name>
</gene>
<accession>A0A5M3X867</accession>
<proteinExistence type="predicted"/>
<name>A0A5M3X867_9ACTN</name>
<dbReference type="EMBL" id="BLAE01000082">
    <property type="protein sequence ID" value="GES15721.1"/>
    <property type="molecule type" value="Genomic_DNA"/>
</dbReference>
<evidence type="ECO:0000313" key="1">
    <source>
        <dbReference type="EMBL" id="GES15721.1"/>
    </source>
</evidence>
<keyword evidence="2" id="KW-1185">Reference proteome</keyword>
<organism evidence="1 2">
    <name type="scientific">Acrocarpospora macrocephala</name>
    <dbReference type="NCBI Taxonomy" id="150177"/>
    <lineage>
        <taxon>Bacteria</taxon>
        <taxon>Bacillati</taxon>
        <taxon>Actinomycetota</taxon>
        <taxon>Actinomycetes</taxon>
        <taxon>Streptosporangiales</taxon>
        <taxon>Streptosporangiaceae</taxon>
        <taxon>Acrocarpospora</taxon>
    </lineage>
</organism>
<protein>
    <submittedName>
        <fullName evidence="1">Uncharacterized protein</fullName>
    </submittedName>
</protein>
<sequence length="104" mass="10866">MPGRPTKAVAILLEGIVPWRPAAAIMPEESVPCRPAAAIVPEEVVLCRPAAAIVPEEVVVCRPAKAADARPTAPIPTIFTAPLVTSRRASAARCPLKPFDAVVP</sequence>
<dbReference type="Proteomes" id="UP000331127">
    <property type="component" value="Unassembled WGS sequence"/>
</dbReference>
<reference evidence="1 2" key="1">
    <citation type="submission" date="2019-10" db="EMBL/GenBank/DDBJ databases">
        <title>Whole genome shotgun sequence of Acrocarpospora macrocephala NBRC 16266.</title>
        <authorList>
            <person name="Ichikawa N."/>
            <person name="Kimura A."/>
            <person name="Kitahashi Y."/>
            <person name="Komaki H."/>
            <person name="Oguchi A."/>
        </authorList>
    </citation>
    <scope>NUCLEOTIDE SEQUENCE [LARGE SCALE GENOMIC DNA]</scope>
    <source>
        <strain evidence="1 2">NBRC 16266</strain>
    </source>
</reference>
<comment type="caution">
    <text evidence="1">The sequence shown here is derived from an EMBL/GenBank/DDBJ whole genome shotgun (WGS) entry which is preliminary data.</text>
</comment>
<evidence type="ECO:0000313" key="2">
    <source>
        <dbReference type="Proteomes" id="UP000331127"/>
    </source>
</evidence>